<evidence type="ECO:0008006" key="8">
    <source>
        <dbReference type="Google" id="ProtNLM"/>
    </source>
</evidence>
<dbReference type="OrthoDB" id="9811701at2"/>
<keyword evidence="3 5" id="KW-1133">Transmembrane helix</keyword>
<evidence type="ECO:0000256" key="1">
    <source>
        <dbReference type="ARBA" id="ARBA00004141"/>
    </source>
</evidence>
<feature type="transmembrane region" description="Helical" evidence="5">
    <location>
        <begin position="72"/>
        <end position="90"/>
    </location>
</feature>
<name>A0A2J7TFE6_METSI</name>
<keyword evidence="4 5" id="KW-0472">Membrane</keyword>
<comment type="subcellular location">
    <subcellularLocation>
        <location evidence="1">Membrane</location>
        <topology evidence="1">Multi-pass membrane protein</topology>
    </subcellularLocation>
</comment>
<keyword evidence="2 5" id="KW-0812">Transmembrane</keyword>
<gene>
    <name evidence="6" type="ORF">CR492_13195</name>
</gene>
<dbReference type="AlphaFoldDB" id="A0A2J7TFE6"/>
<dbReference type="GO" id="GO:0016020">
    <property type="term" value="C:membrane"/>
    <property type="evidence" value="ECO:0007669"/>
    <property type="project" value="UniProtKB-SubCell"/>
</dbReference>
<dbReference type="EMBL" id="PDZR01000015">
    <property type="protein sequence ID" value="PNG25473.1"/>
    <property type="molecule type" value="Genomic_DNA"/>
</dbReference>
<evidence type="ECO:0000256" key="4">
    <source>
        <dbReference type="ARBA" id="ARBA00023136"/>
    </source>
</evidence>
<feature type="transmembrane region" description="Helical" evidence="5">
    <location>
        <begin position="217"/>
        <end position="236"/>
    </location>
</feature>
<feature type="transmembrane region" description="Helical" evidence="5">
    <location>
        <begin position="185"/>
        <end position="205"/>
    </location>
</feature>
<evidence type="ECO:0000256" key="3">
    <source>
        <dbReference type="ARBA" id="ARBA00022989"/>
    </source>
</evidence>
<dbReference type="PANTHER" id="PTHR30249:SF0">
    <property type="entry name" value="PLASTIDAL GLYCOLATE_GLYCERATE TRANSLOCATOR 1, CHLOROPLASTIC"/>
    <property type="match status" value="1"/>
</dbReference>
<evidence type="ECO:0000256" key="2">
    <source>
        <dbReference type="ARBA" id="ARBA00022692"/>
    </source>
</evidence>
<dbReference type="InterPro" id="IPR007300">
    <property type="entry name" value="CidB/LrgB"/>
</dbReference>
<feature type="transmembrane region" description="Helical" evidence="5">
    <location>
        <begin position="41"/>
        <end position="60"/>
    </location>
</feature>
<feature type="transmembrane region" description="Helical" evidence="5">
    <location>
        <begin position="7"/>
        <end position="29"/>
    </location>
</feature>
<dbReference type="PANTHER" id="PTHR30249">
    <property type="entry name" value="PUTATIVE SEROTONIN TRANSPORTER"/>
    <property type="match status" value="1"/>
</dbReference>
<organism evidence="6 7">
    <name type="scientific">Methylocella silvestris</name>
    <dbReference type="NCBI Taxonomy" id="199596"/>
    <lineage>
        <taxon>Bacteria</taxon>
        <taxon>Pseudomonadati</taxon>
        <taxon>Pseudomonadota</taxon>
        <taxon>Alphaproteobacteria</taxon>
        <taxon>Hyphomicrobiales</taxon>
        <taxon>Beijerinckiaceae</taxon>
        <taxon>Methylocella</taxon>
    </lineage>
</organism>
<dbReference type="Pfam" id="PF04172">
    <property type="entry name" value="LrgB"/>
    <property type="match status" value="1"/>
</dbReference>
<protein>
    <recommendedName>
        <fullName evidence="8">LrgB family protein</fullName>
    </recommendedName>
</protein>
<accession>A0A2J7TFE6</accession>
<proteinExistence type="predicted"/>
<dbReference type="Proteomes" id="UP000236286">
    <property type="component" value="Unassembled WGS sequence"/>
</dbReference>
<evidence type="ECO:0000256" key="5">
    <source>
        <dbReference type="SAM" id="Phobius"/>
    </source>
</evidence>
<feature type="transmembrane region" description="Helical" evidence="5">
    <location>
        <begin position="102"/>
        <end position="123"/>
    </location>
</feature>
<sequence length="237" mass="24702">MTAPFNLWVYLSTTPLLWLSITLLAFLAADALSRLTNRNPLANPVLIAVIFVATLLMLTGTDYKVYFNGAQFVHFLLGPATVALALPLYRNWPLVRRNLLPMAAALLVGSATALVSTLAIALAFGLPRDILASLAPKSVTAAVAMAISEQLGGVPALTAVLVISTGIIGAVMVTPLMNAMRIRNFAARGFAVGLVSHGIGTARAFSVDSVAGTFSGIAMGLNAVATALIAPIFLLLM</sequence>
<feature type="transmembrane region" description="Helical" evidence="5">
    <location>
        <begin position="154"/>
        <end position="173"/>
    </location>
</feature>
<evidence type="ECO:0000313" key="6">
    <source>
        <dbReference type="EMBL" id="PNG25473.1"/>
    </source>
</evidence>
<evidence type="ECO:0000313" key="7">
    <source>
        <dbReference type="Proteomes" id="UP000236286"/>
    </source>
</evidence>
<dbReference type="RefSeq" id="WP_102844213.1">
    <property type="nucleotide sequence ID" value="NZ_PDZR01000015.1"/>
</dbReference>
<comment type="caution">
    <text evidence="6">The sequence shown here is derived from an EMBL/GenBank/DDBJ whole genome shotgun (WGS) entry which is preliminary data.</text>
</comment>
<reference evidence="6 7" key="1">
    <citation type="submission" date="2017-10" db="EMBL/GenBank/DDBJ databases">
        <title>Genome announcement of Methylocella silvestris TVC from permafrost.</title>
        <authorList>
            <person name="Wang J."/>
            <person name="Geng K."/>
            <person name="Ul-Haque F."/>
            <person name="Crombie A.T."/>
            <person name="Street L.E."/>
            <person name="Wookey P.A."/>
            <person name="Murrell J.C."/>
            <person name="Pratscher J."/>
        </authorList>
    </citation>
    <scope>NUCLEOTIDE SEQUENCE [LARGE SCALE GENOMIC DNA]</scope>
    <source>
        <strain evidence="6 7">TVC</strain>
    </source>
</reference>